<dbReference type="SUPFAM" id="SSF53383">
    <property type="entry name" value="PLP-dependent transferases"/>
    <property type="match status" value="1"/>
</dbReference>
<dbReference type="PROSITE" id="PS00868">
    <property type="entry name" value="CYS_MET_METAB_PP"/>
    <property type="match status" value="1"/>
</dbReference>
<evidence type="ECO:0000313" key="6">
    <source>
        <dbReference type="Proteomes" id="UP001207654"/>
    </source>
</evidence>
<evidence type="ECO:0000256" key="4">
    <source>
        <dbReference type="RuleBase" id="RU362118"/>
    </source>
</evidence>
<dbReference type="PIRSF" id="PIRSF001434">
    <property type="entry name" value="CGS"/>
    <property type="match status" value="1"/>
</dbReference>
<dbReference type="CDD" id="cd00614">
    <property type="entry name" value="CGS_like"/>
    <property type="match status" value="1"/>
</dbReference>
<comment type="cofactor">
    <cofactor evidence="1 4">
        <name>pyridoxal 5'-phosphate</name>
        <dbReference type="ChEBI" id="CHEBI:597326"/>
    </cofactor>
</comment>
<dbReference type="PANTHER" id="PTHR11808">
    <property type="entry name" value="TRANS-SULFURATION ENZYME FAMILY MEMBER"/>
    <property type="match status" value="1"/>
</dbReference>
<reference evidence="5 6" key="1">
    <citation type="submission" date="2022-11" db="EMBL/GenBank/DDBJ databases">
        <title>Minimal conservation of predation-associated metabolite biosynthetic gene clusters underscores biosynthetic potential of Myxococcota including descriptions for ten novel species: Archangium lansinium sp. nov., Myxococcus landrumus sp. nov., Nannocystis bai.</title>
        <authorList>
            <person name="Ahearne A."/>
            <person name="Stevens C."/>
            <person name="Phillips K."/>
        </authorList>
    </citation>
    <scope>NUCLEOTIDE SEQUENCE [LARGE SCALE GENOMIC DNA]</scope>
    <source>
        <strain evidence="5 6">MIWBW</strain>
    </source>
</reference>
<evidence type="ECO:0000256" key="2">
    <source>
        <dbReference type="ARBA" id="ARBA00009077"/>
    </source>
</evidence>
<dbReference type="Gene3D" id="3.90.1150.10">
    <property type="entry name" value="Aspartate Aminotransferase, domain 1"/>
    <property type="match status" value="1"/>
</dbReference>
<sequence>MRFDTLAIHAGQEPDPTTGAIMTPVYLTSTYVQAGPGEHKGFEYSRTQNPTRNALQDCLAALEGAKHGLAFASGLAGSDMLMHMLETGDHVVVSDDVYGGTFRIFDKVFRRHGLNFSWVDLSNPDNFEKAITPKTKMVWVESPTNPMLKLIDLARIAETAKKRNILSVCDNTFMTPYFQRPMDLGFDVVTHSTTKYINGHSDVVGGFVCTSNEELAQKMYFLQNAVGGVPGPMDCFLVLRGVKTLGVRMERHAQNAMKVAQYLASHPKVQKVTYPGLENHPQHALARKQMKGFGGMMTFDIKGGLEAARKFLKTVKIFACAESLGGVESLIEHPAIMTHASVPKETREQLGITDGLIRLSVGIEDAQDLVDDLKQALEVA</sequence>
<protein>
    <submittedName>
        <fullName evidence="5">Cystathionine gamma-synthase</fullName>
        <ecNumber evidence="5">2.5.1.48</ecNumber>
    </submittedName>
</protein>
<comment type="caution">
    <text evidence="5">The sequence shown here is derived from an EMBL/GenBank/DDBJ whole genome shotgun (WGS) entry which is preliminary data.</text>
</comment>
<dbReference type="InterPro" id="IPR015421">
    <property type="entry name" value="PyrdxlP-dep_Trfase_major"/>
</dbReference>
<dbReference type="Pfam" id="PF01053">
    <property type="entry name" value="Cys_Met_Meta_PP"/>
    <property type="match status" value="1"/>
</dbReference>
<dbReference type="GO" id="GO:0003962">
    <property type="term" value="F:cystathionine gamma-synthase activity"/>
    <property type="evidence" value="ECO:0007669"/>
    <property type="project" value="UniProtKB-EC"/>
</dbReference>
<accession>A0ABT4AGW9</accession>
<dbReference type="PANTHER" id="PTHR11808:SF15">
    <property type="entry name" value="CYSTATHIONINE GAMMA-LYASE"/>
    <property type="match status" value="1"/>
</dbReference>
<dbReference type="InterPro" id="IPR000277">
    <property type="entry name" value="Cys/Met-Metab_PyrdxlP-dep_enz"/>
</dbReference>
<evidence type="ECO:0000256" key="1">
    <source>
        <dbReference type="ARBA" id="ARBA00001933"/>
    </source>
</evidence>
<dbReference type="Proteomes" id="UP001207654">
    <property type="component" value="Unassembled WGS sequence"/>
</dbReference>
<dbReference type="NCBIfam" id="NF005871">
    <property type="entry name" value="PRK07811.1"/>
    <property type="match status" value="1"/>
</dbReference>
<evidence type="ECO:0000313" key="5">
    <source>
        <dbReference type="EMBL" id="MCY1080831.1"/>
    </source>
</evidence>
<dbReference type="Gene3D" id="3.40.640.10">
    <property type="entry name" value="Type I PLP-dependent aspartate aminotransferase-like (Major domain)"/>
    <property type="match status" value="1"/>
</dbReference>
<organism evidence="5 6">
    <name type="scientific">Archangium lansingense</name>
    <dbReference type="NCBI Taxonomy" id="2995310"/>
    <lineage>
        <taxon>Bacteria</taxon>
        <taxon>Pseudomonadati</taxon>
        <taxon>Myxococcota</taxon>
        <taxon>Myxococcia</taxon>
        <taxon>Myxococcales</taxon>
        <taxon>Cystobacterineae</taxon>
        <taxon>Archangiaceae</taxon>
        <taxon>Archangium</taxon>
    </lineage>
</organism>
<keyword evidence="6" id="KW-1185">Reference proteome</keyword>
<comment type="similarity">
    <text evidence="2 4">Belongs to the trans-sulfuration enzymes family.</text>
</comment>
<keyword evidence="3 4" id="KW-0663">Pyridoxal phosphate</keyword>
<dbReference type="EMBL" id="JAPNKA010000001">
    <property type="protein sequence ID" value="MCY1080831.1"/>
    <property type="molecule type" value="Genomic_DNA"/>
</dbReference>
<keyword evidence="5" id="KW-0808">Transferase</keyword>
<name>A0ABT4AGW9_9BACT</name>
<dbReference type="RefSeq" id="WP_267539460.1">
    <property type="nucleotide sequence ID" value="NZ_JAPNKA010000001.1"/>
</dbReference>
<dbReference type="InterPro" id="IPR015422">
    <property type="entry name" value="PyrdxlP-dep_Trfase_small"/>
</dbReference>
<proteinExistence type="inferred from homology"/>
<dbReference type="EC" id="2.5.1.48" evidence="5"/>
<gene>
    <name evidence="5" type="ORF">OV287_40940</name>
</gene>
<dbReference type="InterPro" id="IPR015424">
    <property type="entry name" value="PyrdxlP-dep_Trfase"/>
</dbReference>
<dbReference type="InterPro" id="IPR054542">
    <property type="entry name" value="Cys_met_metab_PP"/>
</dbReference>
<evidence type="ECO:0000256" key="3">
    <source>
        <dbReference type="ARBA" id="ARBA00022898"/>
    </source>
</evidence>